<feature type="compositionally biased region" description="Acidic residues" evidence="1">
    <location>
        <begin position="12"/>
        <end position="21"/>
    </location>
</feature>
<feature type="region of interest" description="Disordered" evidence="1">
    <location>
        <begin position="278"/>
        <end position="336"/>
    </location>
</feature>
<name>A0A8U0U2T9_SALNM</name>
<feature type="region of interest" description="Disordered" evidence="1">
    <location>
        <begin position="1"/>
        <end position="59"/>
    </location>
</feature>
<feature type="compositionally biased region" description="Pro residues" evidence="1">
    <location>
        <begin position="278"/>
        <end position="290"/>
    </location>
</feature>
<feature type="region of interest" description="Disordered" evidence="1">
    <location>
        <begin position="368"/>
        <end position="396"/>
    </location>
</feature>
<organism evidence="3 4">
    <name type="scientific">Salvelinus namaycush</name>
    <name type="common">Lake trout</name>
    <name type="synonym">Salmo namaycush</name>
    <dbReference type="NCBI Taxonomy" id="8040"/>
    <lineage>
        <taxon>Eukaryota</taxon>
        <taxon>Metazoa</taxon>
        <taxon>Chordata</taxon>
        <taxon>Craniata</taxon>
        <taxon>Vertebrata</taxon>
        <taxon>Euteleostomi</taxon>
        <taxon>Actinopterygii</taxon>
        <taxon>Neopterygii</taxon>
        <taxon>Teleostei</taxon>
        <taxon>Protacanthopterygii</taxon>
        <taxon>Salmoniformes</taxon>
        <taxon>Salmonidae</taxon>
        <taxon>Salmoninae</taxon>
        <taxon>Salvelinus</taxon>
    </lineage>
</organism>
<feature type="compositionally biased region" description="Basic residues" evidence="1">
    <location>
        <begin position="327"/>
        <end position="336"/>
    </location>
</feature>
<evidence type="ECO:0000259" key="2">
    <source>
        <dbReference type="Pfam" id="PF13837"/>
    </source>
</evidence>
<dbReference type="Pfam" id="PF13837">
    <property type="entry name" value="Myb_DNA-bind_4"/>
    <property type="match status" value="1"/>
</dbReference>
<keyword evidence="3" id="KW-1185">Reference proteome</keyword>
<accession>A0A8U0U2T9</accession>
<feature type="compositionally biased region" description="Basic and acidic residues" evidence="1">
    <location>
        <begin position="29"/>
        <end position="40"/>
    </location>
</feature>
<dbReference type="AlphaFoldDB" id="A0A8U0U2T9"/>
<dbReference type="InterPro" id="IPR044822">
    <property type="entry name" value="Myb_DNA-bind_4"/>
</dbReference>
<dbReference type="PANTHER" id="PTHR47595">
    <property type="entry name" value="HEAT SHOCK 70 KDA PROTEIN 14"/>
    <property type="match status" value="1"/>
</dbReference>
<dbReference type="Proteomes" id="UP000808372">
    <property type="component" value="Chromosome 3"/>
</dbReference>
<dbReference type="GeneID" id="120034399"/>
<evidence type="ECO:0000313" key="3">
    <source>
        <dbReference type="Proteomes" id="UP000808372"/>
    </source>
</evidence>
<reference evidence="4" key="1">
    <citation type="submission" date="2025-08" db="UniProtKB">
        <authorList>
            <consortium name="RefSeq"/>
        </authorList>
    </citation>
    <scope>IDENTIFICATION</scope>
    <source>
        <tissue evidence="4">White muscle</tissue>
    </source>
</reference>
<proteinExistence type="predicted"/>
<protein>
    <submittedName>
        <fullName evidence="4">Uncharacterized protein LOC120034399 isoform X1</fullName>
    </submittedName>
</protein>
<feature type="domain" description="Myb/SANT-like DNA-binding" evidence="2">
    <location>
        <begin position="113"/>
        <end position="198"/>
    </location>
</feature>
<evidence type="ECO:0000256" key="1">
    <source>
        <dbReference type="SAM" id="MobiDB-lite"/>
    </source>
</evidence>
<dbReference type="KEGG" id="snh:120034399"/>
<dbReference type="RefSeq" id="XP_038836866.1">
    <property type="nucleotide sequence ID" value="XM_038980938.1"/>
</dbReference>
<gene>
    <name evidence="4" type="primary">LOC120034399</name>
</gene>
<dbReference type="Gene3D" id="1.10.10.60">
    <property type="entry name" value="Homeodomain-like"/>
    <property type="match status" value="1"/>
</dbReference>
<dbReference type="PANTHER" id="PTHR47595:SF1">
    <property type="entry name" value="MYB_SANT-LIKE DNA-BINDING DOMAIN-CONTAINING PROTEIN"/>
    <property type="match status" value="1"/>
</dbReference>
<sequence length="431" mass="48078">MSLNITVKSEDSESFDEEDESSSLLSGKRASESAARHDISPGEGSPIEDHAGYSTQHGRLATKTTSKPIVLYPVSADRFFSSTSADGKTILKIAPAAVMTLPTPRPPPQVSPEFSYQAIVYLIEAVGRRWSLYGTRERSQLFQSVQKELEEQGHCLPVEKIRRKWNNLIVTYKRVKYRGRETGQARTSWEYFEMMDAMLGDTIGAETTSSPTLVTSIPKVNVATETAKTEQKPLLPHGNLITACTRTLTLVPSSLPLHTPVPSTLPLYTFVRSLPPPVRSSLPLPTPLDTPSPRIANNTDPLQPNPSPAPVAQHPASRHIPSNLSHVHLRRKKRRRFSSKGFSIASLLAQQQKRAEEGTSLLQEFLRRQEGQAKEEQGHRSRTEARGRRRERREARMAESLGRMATALELLSSKQDTVIALLQRLAERDRK</sequence>
<evidence type="ECO:0000313" key="4">
    <source>
        <dbReference type="RefSeq" id="XP_038836866.1"/>
    </source>
</evidence>